<dbReference type="RefSeq" id="WP_135996281.1">
    <property type="nucleotide sequence ID" value="NZ_CP071057.1"/>
</dbReference>
<organism evidence="2 3">
    <name type="scientific">Marinicauda algicola</name>
    <dbReference type="NCBI Taxonomy" id="2029849"/>
    <lineage>
        <taxon>Bacteria</taxon>
        <taxon>Pseudomonadati</taxon>
        <taxon>Pseudomonadota</taxon>
        <taxon>Alphaproteobacteria</taxon>
        <taxon>Maricaulales</taxon>
        <taxon>Maricaulaceae</taxon>
        <taxon>Marinicauda</taxon>
    </lineage>
</organism>
<protein>
    <submittedName>
        <fullName evidence="2">Uncharacterized protein</fullName>
    </submittedName>
</protein>
<feature type="compositionally biased region" description="Pro residues" evidence="1">
    <location>
        <begin position="150"/>
        <end position="160"/>
    </location>
</feature>
<sequence length="170" mass="18739">MFGGRKAEERRRDEIRMADEAADHALKALAEGDVDRARTELSAAPKKLDFADIGWKVETVAALIEIEQGKGKAAIKRLTEITARLDETSLSRDDKGYMRLFALYRAIEASKSGKAPAELRMHAEDFRFDHTLVSGRLKNRFPLKKTEPVEPAPPPIPVPPGAGDDGKGAF</sequence>
<comment type="caution">
    <text evidence="2">The sequence shown here is derived from an EMBL/GenBank/DDBJ whole genome shotgun (WGS) entry which is preliminary data.</text>
</comment>
<reference evidence="2 3" key="1">
    <citation type="journal article" date="2017" name="Int. J. Syst. Evol. Microbiol.">
        <title>Marinicauda algicola sp. nov., isolated from a marine red alga Rhodosorus marinus.</title>
        <authorList>
            <person name="Jeong S.E."/>
            <person name="Jeon S.H."/>
            <person name="Chun B.H."/>
            <person name="Kim D.W."/>
            <person name="Jeon C.O."/>
        </authorList>
    </citation>
    <scope>NUCLEOTIDE SEQUENCE [LARGE SCALE GENOMIC DNA]</scope>
    <source>
        <strain evidence="2 3">JCM 31718</strain>
    </source>
</reference>
<proteinExistence type="predicted"/>
<gene>
    <name evidence="2" type="ORF">E5163_11500</name>
</gene>
<keyword evidence="3" id="KW-1185">Reference proteome</keyword>
<dbReference type="Proteomes" id="UP000308054">
    <property type="component" value="Unassembled WGS sequence"/>
</dbReference>
<feature type="region of interest" description="Disordered" evidence="1">
    <location>
        <begin position="142"/>
        <end position="170"/>
    </location>
</feature>
<evidence type="ECO:0000313" key="3">
    <source>
        <dbReference type="Proteomes" id="UP000308054"/>
    </source>
</evidence>
<evidence type="ECO:0000256" key="1">
    <source>
        <dbReference type="SAM" id="MobiDB-lite"/>
    </source>
</evidence>
<dbReference type="EMBL" id="SRXW01000003">
    <property type="protein sequence ID" value="TGY88435.1"/>
    <property type="molecule type" value="Genomic_DNA"/>
</dbReference>
<name>A0A4S2GZ24_9PROT</name>
<dbReference type="OrthoDB" id="7632437at2"/>
<dbReference type="AlphaFoldDB" id="A0A4S2GZ24"/>
<evidence type="ECO:0000313" key="2">
    <source>
        <dbReference type="EMBL" id="TGY88435.1"/>
    </source>
</evidence>
<accession>A0A4S2GZ24</accession>